<dbReference type="RefSeq" id="XP_013777250.2">
    <property type="nucleotide sequence ID" value="XM_013921796.2"/>
</dbReference>
<comment type="subcellular location">
    <subcellularLocation>
        <location evidence="1">Membrane</location>
        <topology evidence="1">Multi-pass membrane protein</topology>
    </subcellularLocation>
</comment>
<evidence type="ECO:0000256" key="2">
    <source>
        <dbReference type="ARBA" id="ARBA00007779"/>
    </source>
</evidence>
<evidence type="ECO:0000259" key="11">
    <source>
        <dbReference type="Pfam" id="PF14703"/>
    </source>
</evidence>
<name>A0ABM1B902_LIMPO</name>
<keyword evidence="4 8" id="KW-0812">Transmembrane</keyword>
<keyword evidence="6 8" id="KW-0472">Membrane</keyword>
<dbReference type="InterPro" id="IPR032880">
    <property type="entry name" value="CSC1/OSCA1-like_N"/>
</dbReference>
<evidence type="ECO:0000256" key="1">
    <source>
        <dbReference type="ARBA" id="ARBA00004141"/>
    </source>
</evidence>
<dbReference type="GeneID" id="106461930"/>
<feature type="domain" description="CSC1/OSCA1-like cytosolic" evidence="11">
    <location>
        <begin position="130"/>
        <end position="311"/>
    </location>
</feature>
<dbReference type="Proteomes" id="UP000694941">
    <property type="component" value="Unplaced"/>
</dbReference>
<feature type="transmembrane region" description="Helical" evidence="8">
    <location>
        <begin position="319"/>
        <end position="343"/>
    </location>
</feature>
<sequence>MTDESTEVILQLDTGFCSWLTAIFKVKDEQILKRKGHDAIQYLSFQRYLILYVVIICLVSLVVVLPVNYQGNLVGDSEVFGHTTLANLSPHSLLLWVHVGLAFVFLVLGIFFMRQFSLNLSIMEDESLISRSLMITGIPKEHCSKDLLLQHFQEAYPEFVIQDVQFAYDVRKLTMLDRQRDSAMQAKLWCETVYKKTGERPRMRPYTCGRMCICGDACGCPQVDGLEYYSEEEHALISAYDREKSVSLQKPLGIAFVTFQTDTMAEIVYKDHQEQCKCSTNPPTSSLNCILDPHNWQVKLAPPPEDIFWMNLAVSDIKWYIRAVAVNLILFLVLFFLTTPAIFVNNLDLIQLRQKVEQLSPVLSEFFPSLLLWLVSVLLPAIVAYSDDFLFHWTRSSRNNAIMKKTFVFLLFMVLILPSLGLTSAKAFLEWAVRPKNETYRWECVFLPDNGAFFVNYIITSAFIGTALQLVRFPELLMYVLRLCFSRSIAEQLGIRKAVLWEFEFGVQYAWFLLIFAMVIIYCLPCPLIAPFGLVYLCFKHCVDRYNIYFAYGVSKINQNIHMSAINYVVFCLILQQVTLFFFSLLRTGWSNITIVTLSIFIFTLMVFFGQVFFHWFKELSPITYKKLGKRQTSKQLVSNQSPVEESRDYVPSVLKWQSSRADVYITSNNRTYGTSENSVPATPDVEHATSNQDSAQLDCNTSEGITSSQF</sequence>
<feature type="domain" description="CSC1/OSCA1-like N-terminal transmembrane" evidence="10">
    <location>
        <begin position="12"/>
        <end position="113"/>
    </location>
</feature>
<organism evidence="12 13">
    <name type="scientific">Limulus polyphemus</name>
    <name type="common">Atlantic horseshoe crab</name>
    <dbReference type="NCBI Taxonomy" id="6850"/>
    <lineage>
        <taxon>Eukaryota</taxon>
        <taxon>Metazoa</taxon>
        <taxon>Ecdysozoa</taxon>
        <taxon>Arthropoda</taxon>
        <taxon>Chelicerata</taxon>
        <taxon>Merostomata</taxon>
        <taxon>Xiphosura</taxon>
        <taxon>Limulidae</taxon>
        <taxon>Limulus</taxon>
    </lineage>
</organism>
<proteinExistence type="inferred from homology"/>
<keyword evidence="5 8" id="KW-1133">Transmembrane helix</keyword>
<feature type="transmembrane region" description="Helical" evidence="8">
    <location>
        <begin position="509"/>
        <end position="539"/>
    </location>
</feature>
<dbReference type="PANTHER" id="PTHR13018">
    <property type="entry name" value="PROBABLE MEMBRANE PROTEIN DUF221-RELATED"/>
    <property type="match status" value="1"/>
</dbReference>
<evidence type="ECO:0000313" key="12">
    <source>
        <dbReference type="Proteomes" id="UP000694941"/>
    </source>
</evidence>
<feature type="transmembrane region" description="Helical" evidence="8">
    <location>
        <begin position="49"/>
        <end position="69"/>
    </location>
</feature>
<evidence type="ECO:0000256" key="4">
    <source>
        <dbReference type="ARBA" id="ARBA00022692"/>
    </source>
</evidence>
<dbReference type="Pfam" id="PF14703">
    <property type="entry name" value="PHM7_cyt"/>
    <property type="match status" value="1"/>
</dbReference>
<feature type="transmembrane region" description="Helical" evidence="8">
    <location>
        <begin position="565"/>
        <end position="586"/>
    </location>
</feature>
<keyword evidence="3" id="KW-0813">Transport</keyword>
<dbReference type="PANTHER" id="PTHR13018:SF5">
    <property type="entry name" value="RE44586P"/>
    <property type="match status" value="1"/>
</dbReference>
<feature type="transmembrane region" description="Helical" evidence="8">
    <location>
        <begin position="407"/>
        <end position="429"/>
    </location>
</feature>
<dbReference type="InterPro" id="IPR003864">
    <property type="entry name" value="CSC1/OSCA1-like_7TM"/>
</dbReference>
<dbReference type="Pfam" id="PF02714">
    <property type="entry name" value="RSN1_7TM"/>
    <property type="match status" value="1"/>
</dbReference>
<comment type="similarity">
    <text evidence="2">Belongs to the CSC1 (TC 1.A.17) family.</text>
</comment>
<evidence type="ECO:0000313" key="13">
    <source>
        <dbReference type="RefSeq" id="XP_013777250.2"/>
    </source>
</evidence>
<keyword evidence="12" id="KW-1185">Reference proteome</keyword>
<dbReference type="InterPro" id="IPR045122">
    <property type="entry name" value="Csc1-like"/>
</dbReference>
<evidence type="ECO:0000259" key="9">
    <source>
        <dbReference type="Pfam" id="PF02714"/>
    </source>
</evidence>
<feature type="region of interest" description="Disordered" evidence="7">
    <location>
        <begin position="672"/>
        <end position="711"/>
    </location>
</feature>
<accession>A0ABM1B902</accession>
<feature type="transmembrane region" description="Helical" evidence="8">
    <location>
        <begin position="366"/>
        <end position="386"/>
    </location>
</feature>
<feature type="transmembrane region" description="Helical" evidence="8">
    <location>
        <begin position="93"/>
        <end position="113"/>
    </location>
</feature>
<feature type="compositionally biased region" description="Polar residues" evidence="7">
    <location>
        <begin position="672"/>
        <end position="681"/>
    </location>
</feature>
<evidence type="ECO:0000256" key="8">
    <source>
        <dbReference type="SAM" id="Phobius"/>
    </source>
</evidence>
<feature type="domain" description="CSC1/OSCA1-like 7TM region" evidence="9">
    <location>
        <begin position="322"/>
        <end position="581"/>
    </location>
</feature>
<protein>
    <submittedName>
        <fullName evidence="13">CSC1-like protein 2</fullName>
    </submittedName>
</protein>
<evidence type="ECO:0000256" key="7">
    <source>
        <dbReference type="SAM" id="MobiDB-lite"/>
    </source>
</evidence>
<feature type="transmembrane region" description="Helical" evidence="8">
    <location>
        <begin position="592"/>
        <end position="617"/>
    </location>
</feature>
<evidence type="ECO:0000256" key="5">
    <source>
        <dbReference type="ARBA" id="ARBA00022989"/>
    </source>
</evidence>
<dbReference type="Pfam" id="PF13967">
    <property type="entry name" value="RSN1_TM"/>
    <property type="match status" value="1"/>
</dbReference>
<dbReference type="InterPro" id="IPR027815">
    <property type="entry name" value="CSC1/OSCA1-like_cyt"/>
</dbReference>
<feature type="compositionally biased region" description="Polar residues" evidence="7">
    <location>
        <begin position="689"/>
        <end position="711"/>
    </location>
</feature>
<reference evidence="13" key="1">
    <citation type="submission" date="2025-08" db="UniProtKB">
        <authorList>
            <consortium name="RefSeq"/>
        </authorList>
    </citation>
    <scope>IDENTIFICATION</scope>
    <source>
        <tissue evidence="13">Muscle</tissue>
    </source>
</reference>
<evidence type="ECO:0000259" key="10">
    <source>
        <dbReference type="Pfam" id="PF13967"/>
    </source>
</evidence>
<gene>
    <name evidence="13" type="primary">LOC106461930</name>
</gene>
<evidence type="ECO:0000256" key="6">
    <source>
        <dbReference type="ARBA" id="ARBA00023136"/>
    </source>
</evidence>
<evidence type="ECO:0000256" key="3">
    <source>
        <dbReference type="ARBA" id="ARBA00022448"/>
    </source>
</evidence>